<keyword evidence="2" id="KW-0238">DNA-binding</keyword>
<feature type="domain" description="WCX" evidence="1">
    <location>
        <begin position="2"/>
        <end position="30"/>
    </location>
</feature>
<evidence type="ECO:0000313" key="2">
    <source>
        <dbReference type="EMBL" id="MBE1500780.1"/>
    </source>
</evidence>
<comment type="caution">
    <text evidence="2">The sequence shown here is derived from an EMBL/GenBank/DDBJ whole genome shotgun (WGS) entry which is preliminary data.</text>
</comment>
<dbReference type="EMBL" id="JADBEG010000001">
    <property type="protein sequence ID" value="MBE1500780.1"/>
    <property type="molecule type" value="Genomic_DNA"/>
</dbReference>
<dbReference type="InterPro" id="IPR057727">
    <property type="entry name" value="WCX_dom"/>
</dbReference>
<dbReference type="Proteomes" id="UP000631670">
    <property type="component" value="Unassembled WGS sequence"/>
</dbReference>
<organism evidence="2 3">
    <name type="scientific">Amycolatopsis lexingtonensis</name>
    <dbReference type="NCBI Taxonomy" id="218822"/>
    <lineage>
        <taxon>Bacteria</taxon>
        <taxon>Bacillati</taxon>
        <taxon>Actinomycetota</taxon>
        <taxon>Actinomycetes</taxon>
        <taxon>Pseudonocardiales</taxon>
        <taxon>Pseudonocardiaceae</taxon>
        <taxon>Amycolatopsis</taxon>
    </lineage>
</organism>
<sequence>MPEILKLGAEAEVLAPAELRAAVVRTLRTMHRTYGL</sequence>
<proteinExistence type="predicted"/>
<dbReference type="RefSeq" id="WP_249027042.1">
    <property type="nucleotide sequence ID" value="NZ_JADBEG010000001.1"/>
</dbReference>
<dbReference type="GO" id="GO:0003677">
    <property type="term" value="F:DNA binding"/>
    <property type="evidence" value="ECO:0007669"/>
    <property type="project" value="UniProtKB-KW"/>
</dbReference>
<evidence type="ECO:0000313" key="3">
    <source>
        <dbReference type="Proteomes" id="UP000631670"/>
    </source>
</evidence>
<protein>
    <submittedName>
        <fullName evidence="2">DNA-binding transcriptional regulator YafY</fullName>
    </submittedName>
</protein>
<gene>
    <name evidence="2" type="ORF">H4696_007880</name>
</gene>
<accession>A0ABR9IC72</accession>
<keyword evidence="3" id="KW-1185">Reference proteome</keyword>
<evidence type="ECO:0000259" key="1">
    <source>
        <dbReference type="Pfam" id="PF25583"/>
    </source>
</evidence>
<name>A0ABR9IC72_9PSEU</name>
<dbReference type="Pfam" id="PF25583">
    <property type="entry name" value="WCX"/>
    <property type="match status" value="1"/>
</dbReference>
<reference evidence="2 3" key="1">
    <citation type="submission" date="2020-10" db="EMBL/GenBank/DDBJ databases">
        <title>Sequencing the genomes of 1000 actinobacteria strains.</title>
        <authorList>
            <person name="Klenk H.-P."/>
        </authorList>
    </citation>
    <scope>NUCLEOTIDE SEQUENCE [LARGE SCALE GENOMIC DNA]</scope>
    <source>
        <strain evidence="2 3">DSM 44653</strain>
    </source>
</reference>